<sequence length="422" mass="44991">MEKHTYNQYLAILKSELVPALGCTEPIAIAFAAAKARDVLGCKPHFIEMQCSGNIIKNVKGVTVPNSGGLKGIDVAAVLGVVGGRADKNLEVLQSITPEHIEETKTLVADGYCRCDLIENEENLYIIAKVWAGEQSASVEIKSKHTHITKITKNGTIIFSQDDISQAEEAGDKSLLNIKEIVEFANTVHIEDIKEILDRQIEMNTAIADEGLRNSYGTEVGRTLLEFYGNDVRVRARAKSAAGSDARMSGCALPVVINSGSGNQGMTVSLPVIEYAHELGVSKEKLYRALVIANLVSIHQKKYIGSLSAYCGATSAGCGAGCGITYLYGGGYNEISKTIVNTIGNIGGMVCDGAKPSCAAKIASAVDAGIMGFLMGRKNRVFQSGEGLVQGDVERTIQNLGRMGRVGMKATDVEILNIMIGK</sequence>
<feature type="domain" description="Serine dehydratase-like alpha subunit" evidence="2">
    <location>
        <begin position="88"/>
        <end position="417"/>
    </location>
</feature>
<dbReference type="HAMAP" id="MF_01845">
    <property type="entry name" value="UPF0597"/>
    <property type="match status" value="1"/>
</dbReference>
<keyword evidence="4" id="KW-1185">Reference proteome</keyword>
<dbReference type="STRING" id="474960.SAMN05216180_1736"/>
<dbReference type="Pfam" id="PF03313">
    <property type="entry name" value="SDH_alpha"/>
    <property type="match status" value="1"/>
</dbReference>
<protein>
    <recommendedName>
        <fullName evidence="1">UPF0597 protein SAMN05216180_1736</fullName>
    </recommendedName>
</protein>
<accession>A0A1H8B655</accession>
<name>A0A1H8B655_9FIRM</name>
<dbReference type="OrthoDB" id="41906at2"/>
<organism evidence="3 4">
    <name type="scientific">Hydrogenoanaerobacterium saccharovorans</name>
    <dbReference type="NCBI Taxonomy" id="474960"/>
    <lineage>
        <taxon>Bacteria</taxon>
        <taxon>Bacillati</taxon>
        <taxon>Bacillota</taxon>
        <taxon>Clostridia</taxon>
        <taxon>Eubacteriales</taxon>
        <taxon>Oscillospiraceae</taxon>
        <taxon>Hydrogenoanaerobacterium</taxon>
    </lineage>
</organism>
<evidence type="ECO:0000313" key="4">
    <source>
        <dbReference type="Proteomes" id="UP000199158"/>
    </source>
</evidence>
<reference evidence="3 4" key="1">
    <citation type="submission" date="2016-10" db="EMBL/GenBank/DDBJ databases">
        <authorList>
            <person name="de Groot N.N."/>
        </authorList>
    </citation>
    <scope>NUCLEOTIDE SEQUENCE [LARGE SCALE GENOMIC DNA]</scope>
    <source>
        <strain evidence="3 4">CGMCC 1.5070</strain>
    </source>
</reference>
<dbReference type="PANTHER" id="PTHR30501">
    <property type="entry name" value="UPF0597 PROTEIN YHAM"/>
    <property type="match status" value="1"/>
</dbReference>
<dbReference type="AlphaFoldDB" id="A0A1H8B655"/>
<evidence type="ECO:0000313" key="3">
    <source>
        <dbReference type="EMBL" id="SEM78372.1"/>
    </source>
</evidence>
<evidence type="ECO:0000259" key="2">
    <source>
        <dbReference type="Pfam" id="PF03313"/>
    </source>
</evidence>
<dbReference type="InterPro" id="IPR005130">
    <property type="entry name" value="Ser_deHydtase-like_asu"/>
</dbReference>
<dbReference type="GO" id="GO:0019450">
    <property type="term" value="P:L-cysteine catabolic process to pyruvate"/>
    <property type="evidence" value="ECO:0007669"/>
    <property type="project" value="TreeGrafter"/>
</dbReference>
<dbReference type="EMBL" id="FOCG01000001">
    <property type="protein sequence ID" value="SEM78372.1"/>
    <property type="molecule type" value="Genomic_DNA"/>
</dbReference>
<evidence type="ECO:0000256" key="1">
    <source>
        <dbReference type="HAMAP-Rule" id="MF_01845"/>
    </source>
</evidence>
<dbReference type="GO" id="GO:0080146">
    <property type="term" value="F:L-cysteine desulfhydrase activity"/>
    <property type="evidence" value="ECO:0007669"/>
    <property type="project" value="TreeGrafter"/>
</dbReference>
<gene>
    <name evidence="3" type="ORF">SAMN05216180_1736</name>
</gene>
<dbReference type="InterPro" id="IPR021144">
    <property type="entry name" value="UPF0597"/>
</dbReference>
<comment type="similarity">
    <text evidence="1">Belongs to the UPF0597 family.</text>
</comment>
<proteinExistence type="inferred from homology"/>
<dbReference type="Proteomes" id="UP000199158">
    <property type="component" value="Unassembled WGS sequence"/>
</dbReference>
<dbReference type="PANTHER" id="PTHR30501:SF2">
    <property type="entry name" value="UPF0597 PROTEIN YHAM"/>
    <property type="match status" value="1"/>
</dbReference>
<dbReference type="PIRSF" id="PIRSF006054">
    <property type="entry name" value="UCP006054"/>
    <property type="match status" value="1"/>
</dbReference>
<dbReference type="RefSeq" id="WP_092753605.1">
    <property type="nucleotide sequence ID" value="NZ_FOCG01000001.1"/>
</dbReference>